<reference evidence="3" key="1">
    <citation type="journal article" date="1996" name="Trends Microbiol.">
        <title>Bacterial polysaccharide synthesis and gene nomenclature.</title>
        <authorList>
            <person name="Reeves P.R."/>
            <person name="Hobbs M."/>
            <person name="Valvano M.A."/>
            <person name="Skurnik M."/>
            <person name="Whitfield C."/>
            <person name="Coplin D."/>
            <person name="Kido N."/>
            <person name="Klena J."/>
            <person name="Maskell D."/>
            <person name="Raetz C.R."/>
            <person name="Rick P.D."/>
        </authorList>
    </citation>
    <scope>NUCLEOTIDE SEQUENCE</scope>
    <source>
        <strain evidence="3">8081-c</strain>
    </source>
</reference>
<dbReference type="PANTHER" id="PTHR11927:SF9">
    <property type="entry name" value="L-FUCOSYLTRANSFERASE"/>
    <property type="match status" value="1"/>
</dbReference>
<accession>Q56870</accession>
<dbReference type="InterPro" id="IPR002516">
    <property type="entry name" value="Glyco_trans_11"/>
</dbReference>
<dbReference type="EMBL" id="U46859">
    <property type="protein sequence ID" value="AAC60771.1"/>
    <property type="molecule type" value="Genomic_DNA"/>
</dbReference>
<dbReference type="GO" id="GO:0005975">
    <property type="term" value="P:carbohydrate metabolic process"/>
    <property type="evidence" value="ECO:0007669"/>
    <property type="project" value="InterPro"/>
</dbReference>
<name>Q56870_YEREN</name>
<reference evidence="3" key="3">
    <citation type="journal article" date="2000" name="Mol. Microbiol.">
        <title>Temperature-regulated efflux pump/potassium antiporter system mediates resistance to cationic antimicrobial peptides in Yersinia.</title>
        <authorList>
            <person name="Bengoechea J.A."/>
            <person name="Skurnik M."/>
        </authorList>
    </citation>
    <scope>NUCLEOTIDE SEQUENCE</scope>
    <source>
        <strain evidence="3">8081-c</strain>
    </source>
</reference>
<dbReference type="GO" id="GO:0008107">
    <property type="term" value="F:galactoside 2-alpha-L-fucosyltransferase activity"/>
    <property type="evidence" value="ECO:0007669"/>
    <property type="project" value="InterPro"/>
</dbReference>
<dbReference type="Pfam" id="PF01531">
    <property type="entry name" value="Glyco_transf_11"/>
    <property type="match status" value="1"/>
</dbReference>
<evidence type="ECO:0000256" key="2">
    <source>
        <dbReference type="ARBA" id="ARBA00022679"/>
    </source>
</evidence>
<dbReference type="Gene3D" id="3.40.50.11350">
    <property type="match status" value="1"/>
</dbReference>
<dbReference type="CAZy" id="GT11">
    <property type="family name" value="Glycosyltransferase Family 11"/>
</dbReference>
<dbReference type="AlphaFoldDB" id="Q56870"/>
<keyword evidence="1" id="KW-0328">Glycosyltransferase</keyword>
<proteinExistence type="predicted"/>
<gene>
    <name evidence="3" type="primary">wbcH</name>
</gene>
<protein>
    <submittedName>
        <fullName evidence="3">WbcH</fullName>
    </submittedName>
</protein>
<evidence type="ECO:0000313" key="3">
    <source>
        <dbReference type="EMBL" id="AAC60771.1"/>
    </source>
</evidence>
<dbReference type="PANTHER" id="PTHR11927">
    <property type="entry name" value="GALACTOSIDE 2-L-FUCOSYLTRANSFERASE"/>
    <property type="match status" value="1"/>
</dbReference>
<sequence>MSVNVLVQGGLGNQLFQVAWAYYLKDKLKFDVNLNVHLFYQQRQHSSVSFFSLLGELETIPISEERILTFNDDLLSKIIRFSLRKMKINHVPNILIYDYDALSSLDDDCLKIPMPNYHYGYFQFPDAALYSSDFLRVSIANKHGNLMGDIGNNISDHVGIHIRRGDFVTSSSKLHVASDIEYISNAIEKFPGRRFMVFSDDIDWCKKHLPKISSIDYFSGKSAIEDFIGLMCCQDYILSGSTFSWWAAILNGNKSTKVIIPNSDAQFMSEQSNKKIGWNYERV</sequence>
<evidence type="ECO:0000256" key="1">
    <source>
        <dbReference type="ARBA" id="ARBA00022676"/>
    </source>
</evidence>
<organism evidence="3">
    <name type="scientific">Yersinia enterocolitica</name>
    <name type="common">type O:8</name>
    <dbReference type="NCBI Taxonomy" id="34054"/>
    <lineage>
        <taxon>Bacteria</taxon>
        <taxon>Pseudomonadati</taxon>
        <taxon>Pseudomonadota</taxon>
        <taxon>Gammaproteobacteria</taxon>
        <taxon>Enterobacterales</taxon>
        <taxon>Yersiniaceae</taxon>
        <taxon>Yersinia</taxon>
    </lineage>
</organism>
<dbReference type="GO" id="GO:0016020">
    <property type="term" value="C:membrane"/>
    <property type="evidence" value="ECO:0007669"/>
    <property type="project" value="InterPro"/>
</dbReference>
<reference evidence="3" key="2">
    <citation type="journal article" date="1997" name="Mol. Microbiol.">
        <title>Molecular and chemical characterization of the lipopolysaccharide O-antigen and its role in the virulence of Yersinia enterocolitica serotype O:8.</title>
        <authorList>
            <person name="Zhang L."/>
            <person name="Radziejewska-Lebrecht J."/>
            <person name="Krajewska-Pietrasik D."/>
            <person name="Toivanen P."/>
            <person name="Skurnik M."/>
        </authorList>
    </citation>
    <scope>NUCLEOTIDE SEQUENCE</scope>
    <source>
        <strain evidence="3">8081-c</strain>
    </source>
</reference>
<keyword evidence="2" id="KW-0808">Transferase</keyword>
<dbReference type="CDD" id="cd11301">
    <property type="entry name" value="Fut1_Fut2_like"/>
    <property type="match status" value="1"/>
</dbReference>